<dbReference type="Proteomes" id="UP000629596">
    <property type="component" value="Unassembled WGS sequence"/>
</dbReference>
<feature type="signal peptide" evidence="1">
    <location>
        <begin position="1"/>
        <end position="23"/>
    </location>
</feature>
<dbReference type="InterPro" id="IPR011044">
    <property type="entry name" value="Quino_amine_DH_bsu"/>
</dbReference>
<dbReference type="AlphaFoldDB" id="A0A3D8HDV5"/>
<dbReference type="RefSeq" id="WP_115499679.1">
    <property type="nucleotide sequence ID" value="NZ_JACRTI010000022.1"/>
</dbReference>
<accession>A0A3D8HDV5</accession>
<dbReference type="Pfam" id="PF17170">
    <property type="entry name" value="DUF5128"/>
    <property type="match status" value="1"/>
</dbReference>
<organism evidence="3 4">
    <name type="scientific">Parabacteroides acidifaciens</name>
    <dbReference type="NCBI Taxonomy" id="2290935"/>
    <lineage>
        <taxon>Bacteria</taxon>
        <taxon>Pseudomonadati</taxon>
        <taxon>Bacteroidota</taxon>
        <taxon>Bacteroidia</taxon>
        <taxon>Bacteroidales</taxon>
        <taxon>Tannerellaceae</taxon>
        <taxon>Parabacteroides</taxon>
    </lineage>
</organism>
<name>A0A3D8HDV5_9BACT</name>
<dbReference type="EMBL" id="JACRTI010000022">
    <property type="protein sequence ID" value="MBC8602148.1"/>
    <property type="molecule type" value="Genomic_DNA"/>
</dbReference>
<proteinExistence type="predicted"/>
<sequence>MKGRITISILLSFLLIGCGEANRQPVDDLITVDVTANYPEKELILQDFMDVEYVPLETTDEFLVKGRVMDVGKDLITVVNTKEGEVLLFDRATGKGVKNINHRGQGPEEYVLPFSVLLNEDKNELFVNDPFSSRIQVYDLEGNYKRTVSYNKQGAFVFYDYNEDYFLSEEIGVPGNEGPANSFFLLSKQDGSIKDIEITYGKRKSVVIAKDGLVNFPPNGFIVPFQNGWVLTEPSADTIYLYQPDNGVRPFMARVPSVQVMEPEVFLFPGVLTDRYYFMQTVKKEYDFGKDEGFPSTDLMYDRQEKKIYQYSLLNNDFKDRKEDMFLRNLSNKIAYQTVMDASSLIEANKDSKLNGKLKEIAGRLNEDDNPVVMLVEYKK</sequence>
<evidence type="ECO:0000313" key="3">
    <source>
        <dbReference type="EMBL" id="RDU49163.1"/>
    </source>
</evidence>
<dbReference type="EMBL" id="QREV01000022">
    <property type="protein sequence ID" value="RDU49163.1"/>
    <property type="molecule type" value="Genomic_DNA"/>
</dbReference>
<dbReference type="InterPro" id="IPR011042">
    <property type="entry name" value="6-blade_b-propeller_TolB-like"/>
</dbReference>
<comment type="caution">
    <text evidence="3">The sequence shown here is derived from an EMBL/GenBank/DDBJ whole genome shotgun (WGS) entry which is preliminary data.</text>
</comment>
<dbReference type="SUPFAM" id="SSF50969">
    <property type="entry name" value="YVTN repeat-like/Quinoprotein amine dehydrogenase"/>
    <property type="match status" value="1"/>
</dbReference>
<protein>
    <submittedName>
        <fullName evidence="3">6-bladed beta-propeller</fullName>
    </submittedName>
</protein>
<evidence type="ECO:0000256" key="1">
    <source>
        <dbReference type="SAM" id="SignalP"/>
    </source>
</evidence>
<evidence type="ECO:0000313" key="5">
    <source>
        <dbReference type="Proteomes" id="UP000629596"/>
    </source>
</evidence>
<feature type="chain" id="PRO_5017734428" evidence="1">
    <location>
        <begin position="24"/>
        <end position="380"/>
    </location>
</feature>
<reference evidence="2 5" key="2">
    <citation type="submission" date="2020-08" db="EMBL/GenBank/DDBJ databases">
        <title>Genome public.</title>
        <authorList>
            <person name="Liu C."/>
            <person name="Sun Q."/>
        </authorList>
    </citation>
    <scope>NUCLEOTIDE SEQUENCE [LARGE SCALE GENOMIC DNA]</scope>
    <source>
        <strain evidence="2 5">426_9</strain>
    </source>
</reference>
<dbReference type="PROSITE" id="PS51257">
    <property type="entry name" value="PROKAR_LIPOPROTEIN"/>
    <property type="match status" value="1"/>
</dbReference>
<evidence type="ECO:0000313" key="2">
    <source>
        <dbReference type="EMBL" id="MBC8602148.1"/>
    </source>
</evidence>
<keyword evidence="5" id="KW-1185">Reference proteome</keyword>
<reference evidence="3 4" key="1">
    <citation type="submission" date="2018-07" db="EMBL/GenBank/DDBJ databases">
        <title>Parabacteroides acidifaciens nov. sp., isolated from human feces.</title>
        <authorList>
            <person name="Wang Y.J."/>
        </authorList>
    </citation>
    <scope>NUCLEOTIDE SEQUENCE [LARGE SCALE GENOMIC DNA]</scope>
    <source>
        <strain evidence="3 4">426-9</strain>
    </source>
</reference>
<keyword evidence="1" id="KW-0732">Signal</keyword>
<dbReference type="Proteomes" id="UP000256321">
    <property type="component" value="Unassembled WGS sequence"/>
</dbReference>
<dbReference type="Gene3D" id="2.120.10.30">
    <property type="entry name" value="TolB, C-terminal domain"/>
    <property type="match status" value="1"/>
</dbReference>
<evidence type="ECO:0000313" key="4">
    <source>
        <dbReference type="Proteomes" id="UP000256321"/>
    </source>
</evidence>
<gene>
    <name evidence="3" type="ORF">DWU89_10790</name>
    <name evidence="2" type="ORF">H8784_10520</name>
</gene>